<protein>
    <submittedName>
        <fullName evidence="2">Uncharacterized protein</fullName>
    </submittedName>
</protein>
<dbReference type="GeneID" id="64857939"/>
<dbReference type="NCBIfam" id="TIGR00654">
    <property type="entry name" value="PhzF_family"/>
    <property type="match status" value="1"/>
</dbReference>
<dbReference type="EMBL" id="CAEFZW010000005">
    <property type="protein sequence ID" value="CAB4254917.1"/>
    <property type="molecule type" value="Genomic_DNA"/>
</dbReference>
<reference evidence="2 3" key="1">
    <citation type="submission" date="2020-05" db="EMBL/GenBank/DDBJ databases">
        <authorList>
            <person name="Casaregola S."/>
            <person name="Devillers H."/>
            <person name="Grondin C."/>
        </authorList>
    </citation>
    <scope>NUCLEOTIDE SEQUENCE [LARGE SCALE GENOMIC DNA]</scope>
    <source>
        <strain evidence="2 3">CLIB 1767</strain>
    </source>
</reference>
<accession>A0A8H2ZK79</accession>
<keyword evidence="3" id="KW-1185">Reference proteome</keyword>
<dbReference type="RefSeq" id="XP_041406761.1">
    <property type="nucleotide sequence ID" value="XM_041550827.1"/>
</dbReference>
<evidence type="ECO:0000313" key="3">
    <source>
        <dbReference type="Proteomes" id="UP000644660"/>
    </source>
</evidence>
<evidence type="ECO:0000256" key="1">
    <source>
        <dbReference type="PIRSR" id="PIRSR016184-1"/>
    </source>
</evidence>
<dbReference type="PANTHER" id="PTHR13774">
    <property type="entry name" value="PHENAZINE BIOSYNTHESIS PROTEIN"/>
    <property type="match status" value="1"/>
</dbReference>
<dbReference type="Gene3D" id="3.10.310.10">
    <property type="entry name" value="Diaminopimelate Epimerase, Chain A, domain 1"/>
    <property type="match status" value="2"/>
</dbReference>
<proteinExistence type="predicted"/>
<dbReference type="GO" id="GO:0005737">
    <property type="term" value="C:cytoplasm"/>
    <property type="evidence" value="ECO:0007669"/>
    <property type="project" value="TreeGrafter"/>
</dbReference>
<dbReference type="Proteomes" id="UP000644660">
    <property type="component" value="Unassembled WGS sequence"/>
</dbReference>
<dbReference type="GO" id="GO:0016853">
    <property type="term" value="F:isomerase activity"/>
    <property type="evidence" value="ECO:0007669"/>
    <property type="project" value="TreeGrafter"/>
</dbReference>
<gene>
    <name evidence="2" type="ORF">KABA2_05S04158</name>
</gene>
<comment type="caution">
    <text evidence="2">The sequence shown here is derived from an EMBL/GenBank/DDBJ whole genome shotgun (WGS) entry which is preliminary data.</text>
</comment>
<sequence length="294" mass="32192">MPRILPFKQVDVFTGELFKGNPVAVTNCMDIDESEVTTEQLQAIASWTNLSETTFLFKPTDAGCDYKLRIFTPGSELPFAGHPTVGSCKAFLEFTGVKKEKIIQQCGLGHIELTVTDDQKISFKAGPNSIEEISDSVIKSYESTMNINSIERPKLLRVGPNWAVLLVKDSEEVLRIEPDLVAMTALNRENVHTGVIVGGLKTGCTAGDAYEIRAFAPNEGVSEDPVCGSGTLAFLRYLQEINQFKESKTFHITQGARVGRNGNLYCKIDILPDGKVDYYVGGYAIAILNGTITL</sequence>
<name>A0A8H2ZK79_9SACH</name>
<dbReference type="PANTHER" id="PTHR13774:SF32">
    <property type="entry name" value="ANTISENSE-ENHANCING SEQUENCE 1"/>
    <property type="match status" value="1"/>
</dbReference>
<evidence type="ECO:0000313" key="2">
    <source>
        <dbReference type="EMBL" id="CAB4254917.1"/>
    </source>
</evidence>
<dbReference type="InterPro" id="IPR003719">
    <property type="entry name" value="Phenazine_PhzF-like"/>
</dbReference>
<feature type="active site" evidence="1">
    <location>
        <position position="52"/>
    </location>
</feature>
<dbReference type="SUPFAM" id="SSF54506">
    <property type="entry name" value="Diaminopimelate epimerase-like"/>
    <property type="match status" value="1"/>
</dbReference>
<dbReference type="OrthoDB" id="75169at2759"/>
<dbReference type="PIRSF" id="PIRSF016184">
    <property type="entry name" value="PhzC_PhzF"/>
    <property type="match status" value="1"/>
</dbReference>
<organism evidence="2 3">
    <name type="scientific">Maudiozyma barnettii</name>
    <dbReference type="NCBI Taxonomy" id="61262"/>
    <lineage>
        <taxon>Eukaryota</taxon>
        <taxon>Fungi</taxon>
        <taxon>Dikarya</taxon>
        <taxon>Ascomycota</taxon>
        <taxon>Saccharomycotina</taxon>
        <taxon>Saccharomycetes</taxon>
        <taxon>Saccharomycetales</taxon>
        <taxon>Saccharomycetaceae</taxon>
        <taxon>Maudiozyma</taxon>
    </lineage>
</organism>
<dbReference type="Pfam" id="PF02567">
    <property type="entry name" value="PhzC-PhzF"/>
    <property type="match status" value="1"/>
</dbReference>
<dbReference type="AlphaFoldDB" id="A0A8H2ZK79"/>